<sequence length="126" mass="14179">MTFLETINEYDSFDFDGYFQSVTSKEIRKSLSKTNLSAEDLLNLLSGRATDFLEEMALKSQQLTRRFFGKTISLYAPSTSPTTAPITVLTVDSTAPDLFQEDNFLLRKSSGKLRSSLLPVSVIFLY</sequence>
<protein>
    <submittedName>
        <fullName evidence="1">Uncharacterized protein</fullName>
    </submittedName>
</protein>
<proteinExistence type="predicted"/>
<dbReference type="AlphaFoldDB" id="A0A8D5FJH5"/>
<organism evidence="1 2">
    <name type="scientific">Desulfomarina profundi</name>
    <dbReference type="NCBI Taxonomy" id="2772557"/>
    <lineage>
        <taxon>Bacteria</taxon>
        <taxon>Pseudomonadati</taxon>
        <taxon>Thermodesulfobacteriota</taxon>
        <taxon>Desulfobulbia</taxon>
        <taxon>Desulfobulbales</taxon>
        <taxon>Desulfobulbaceae</taxon>
        <taxon>Desulfomarina</taxon>
    </lineage>
</organism>
<accession>A0A8D5FJH5</accession>
<evidence type="ECO:0000313" key="1">
    <source>
        <dbReference type="EMBL" id="BCL62772.1"/>
    </source>
</evidence>
<dbReference type="KEGG" id="dbk:DGMP_34650"/>
<dbReference type="EMBL" id="AP024086">
    <property type="protein sequence ID" value="BCL62772.1"/>
    <property type="molecule type" value="Genomic_DNA"/>
</dbReference>
<gene>
    <name evidence="1" type="ORF">DGMP_34650</name>
</gene>
<dbReference type="Proteomes" id="UP000826725">
    <property type="component" value="Chromosome"/>
</dbReference>
<name>A0A8D5FJH5_9BACT</name>
<keyword evidence="2" id="KW-1185">Reference proteome</keyword>
<reference evidence="1" key="1">
    <citation type="submission" date="2020-09" db="EMBL/GenBank/DDBJ databases">
        <title>Desulfogranum mesoprofundum gen. nov., sp. nov., a novel mesophilic, sulfate-reducing chemolithoautotroph isolated from a deep-sea hydrothermal vent chimney in the Suiyo Seamount.</title>
        <authorList>
            <person name="Hashimoto Y."/>
            <person name="Nakagawa S."/>
        </authorList>
    </citation>
    <scope>NUCLEOTIDE SEQUENCE</scope>
    <source>
        <strain evidence="1">KT2</strain>
    </source>
</reference>
<evidence type="ECO:0000313" key="2">
    <source>
        <dbReference type="Proteomes" id="UP000826725"/>
    </source>
</evidence>